<evidence type="ECO:0000259" key="2">
    <source>
        <dbReference type="Pfam" id="PF00296"/>
    </source>
</evidence>
<dbReference type="PANTHER" id="PTHR43244">
    <property type="match status" value="1"/>
</dbReference>
<sequence>MRDYGRELRFGVSVAPLAGEVESIRRVVRAADREGLDLVGIQDHPYQRRFLDTWTLISTLVPLTERIRFFPDVANLPLRPPAMLAKSAASLDVISGGRVEIGLGAGAFWDAVAAMGGPRRSPGEAVRALEEAIRVMRLVWSEERSLRFDGEFYGLAGMRPGPAPAHPIGVWVGAYGPRMLRLIGRLADGWVPSLAYSAPERLPEMHDRIDGAAREAGREPREITRVYNVEGRIGADGDGPLVGPPEKLAEALSGFALESGMDAFVFWPQGPPEEHERQVGRFAGEVAPAVREAVQGERARRPGAARTGGGGAK</sequence>
<dbReference type="InterPro" id="IPR036661">
    <property type="entry name" value="Luciferase-like_sf"/>
</dbReference>
<dbReference type="CDD" id="cd01097">
    <property type="entry name" value="Tetrahydromethanopterin_reductase"/>
    <property type="match status" value="1"/>
</dbReference>
<dbReference type="InterPro" id="IPR050564">
    <property type="entry name" value="F420-G6PD/mer"/>
</dbReference>
<organism evidence="3 4">
    <name type="scientific">Rubrobacter marinus</name>
    <dbReference type="NCBI Taxonomy" id="2653852"/>
    <lineage>
        <taxon>Bacteria</taxon>
        <taxon>Bacillati</taxon>
        <taxon>Actinomycetota</taxon>
        <taxon>Rubrobacteria</taxon>
        <taxon>Rubrobacterales</taxon>
        <taxon>Rubrobacteraceae</taxon>
        <taxon>Rubrobacter</taxon>
    </lineage>
</organism>
<evidence type="ECO:0000256" key="1">
    <source>
        <dbReference type="SAM" id="MobiDB-lite"/>
    </source>
</evidence>
<dbReference type="PANTHER" id="PTHR43244:SF2">
    <property type="entry name" value="CONSERVED HYPOTHETICAL ALANINE AND PROLINE-RICH PROTEIN"/>
    <property type="match status" value="1"/>
</dbReference>
<name>A0A6G8PYN5_9ACTN</name>
<feature type="domain" description="Luciferase-like" evidence="2">
    <location>
        <begin position="13"/>
        <end position="228"/>
    </location>
</feature>
<protein>
    <submittedName>
        <fullName evidence="3">LLM class flavin-dependent oxidoreductase</fullName>
    </submittedName>
</protein>
<dbReference type="Proteomes" id="UP000502706">
    <property type="component" value="Chromosome"/>
</dbReference>
<dbReference type="Gene3D" id="3.20.20.30">
    <property type="entry name" value="Luciferase-like domain"/>
    <property type="match status" value="1"/>
</dbReference>
<dbReference type="SUPFAM" id="SSF51679">
    <property type="entry name" value="Bacterial luciferase-like"/>
    <property type="match status" value="1"/>
</dbReference>
<dbReference type="GO" id="GO:0016705">
    <property type="term" value="F:oxidoreductase activity, acting on paired donors, with incorporation or reduction of molecular oxygen"/>
    <property type="evidence" value="ECO:0007669"/>
    <property type="project" value="InterPro"/>
</dbReference>
<dbReference type="KEGG" id="rmar:GBA65_13060"/>
<keyword evidence="4" id="KW-1185">Reference proteome</keyword>
<dbReference type="InterPro" id="IPR011251">
    <property type="entry name" value="Luciferase-like_dom"/>
</dbReference>
<evidence type="ECO:0000313" key="4">
    <source>
        <dbReference type="Proteomes" id="UP000502706"/>
    </source>
</evidence>
<dbReference type="AlphaFoldDB" id="A0A6G8PYN5"/>
<dbReference type="Pfam" id="PF00296">
    <property type="entry name" value="Bac_luciferase"/>
    <property type="match status" value="1"/>
</dbReference>
<accession>A0A6G8PYN5</accession>
<evidence type="ECO:0000313" key="3">
    <source>
        <dbReference type="EMBL" id="QIN79285.1"/>
    </source>
</evidence>
<proteinExistence type="predicted"/>
<dbReference type="RefSeq" id="WP_166396949.1">
    <property type="nucleotide sequence ID" value="NZ_CP045121.1"/>
</dbReference>
<gene>
    <name evidence="3" type="ORF">GBA65_13060</name>
</gene>
<feature type="region of interest" description="Disordered" evidence="1">
    <location>
        <begin position="293"/>
        <end position="313"/>
    </location>
</feature>
<dbReference type="EMBL" id="CP045121">
    <property type="protein sequence ID" value="QIN79285.1"/>
    <property type="molecule type" value="Genomic_DNA"/>
</dbReference>
<reference evidence="3 4" key="1">
    <citation type="submission" date="2019-10" db="EMBL/GenBank/DDBJ databases">
        <title>Rubrobacter sp nov SCSIO 52915 isolated from a deep-sea sediment in the South China Sea.</title>
        <authorList>
            <person name="Chen R.W."/>
        </authorList>
    </citation>
    <scope>NUCLEOTIDE SEQUENCE [LARGE SCALE GENOMIC DNA]</scope>
    <source>
        <strain evidence="3 4">SCSIO 52915</strain>
    </source>
</reference>